<dbReference type="InterPro" id="IPR027417">
    <property type="entry name" value="P-loop_NTPase"/>
</dbReference>
<gene>
    <name evidence="5" type="ORF">BWQ96_04379</name>
</gene>
<dbReference type="Proteomes" id="UP000247409">
    <property type="component" value="Unassembled WGS sequence"/>
</dbReference>
<comment type="caution">
    <text evidence="5">The sequence shown here is derived from an EMBL/GenBank/DDBJ whole genome shotgun (WGS) entry which is preliminary data.</text>
</comment>
<dbReference type="STRING" id="448386.A0A2V3IUP6"/>
<evidence type="ECO:0000256" key="3">
    <source>
        <dbReference type="ARBA" id="ARBA00022777"/>
    </source>
</evidence>
<reference evidence="5 6" key="1">
    <citation type="journal article" date="2018" name="Mol. Biol. Evol.">
        <title>Analysis of the draft genome of the red seaweed Gracilariopsis chorda provides insights into genome size evolution in Rhodophyta.</title>
        <authorList>
            <person name="Lee J."/>
            <person name="Yang E.C."/>
            <person name="Graf L."/>
            <person name="Yang J.H."/>
            <person name="Qiu H."/>
            <person name="Zel Zion U."/>
            <person name="Chan C.X."/>
            <person name="Stephens T.G."/>
            <person name="Weber A.P.M."/>
            <person name="Boo G.H."/>
            <person name="Boo S.M."/>
            <person name="Kim K.M."/>
            <person name="Shin Y."/>
            <person name="Jung M."/>
            <person name="Lee S.J."/>
            <person name="Yim H.S."/>
            <person name="Lee J.H."/>
            <person name="Bhattacharya D."/>
            <person name="Yoon H.S."/>
        </authorList>
    </citation>
    <scope>NUCLEOTIDE SEQUENCE [LARGE SCALE GENOMIC DNA]</scope>
    <source>
        <strain evidence="5 6">SKKU-2015</strain>
        <tissue evidence="5">Whole body</tissue>
    </source>
</reference>
<evidence type="ECO:0000313" key="6">
    <source>
        <dbReference type="Proteomes" id="UP000247409"/>
    </source>
</evidence>
<evidence type="ECO:0000256" key="2">
    <source>
        <dbReference type="ARBA" id="ARBA00022741"/>
    </source>
</evidence>
<keyword evidence="1 4" id="KW-0808">Transferase</keyword>
<dbReference type="EMBL" id="NBIV01000051">
    <property type="protein sequence ID" value="PXF45842.1"/>
    <property type="molecule type" value="Genomic_DNA"/>
</dbReference>
<dbReference type="PROSITE" id="PS00113">
    <property type="entry name" value="ADENYLATE_KINASE"/>
    <property type="match status" value="1"/>
</dbReference>
<dbReference type="GO" id="GO:0005524">
    <property type="term" value="F:ATP binding"/>
    <property type="evidence" value="ECO:0007669"/>
    <property type="project" value="InterPro"/>
</dbReference>
<dbReference type="GO" id="GO:0019205">
    <property type="term" value="F:nucleobase-containing compound kinase activity"/>
    <property type="evidence" value="ECO:0007669"/>
    <property type="project" value="InterPro"/>
</dbReference>
<sequence>MQRGDIVPGYVTMALLETELQRLAGSCDGVLIDGFPRAMDQAEDFERVIAVCEFVLFINCSKPVMMERLLKRGTTSGRADDNEEVMLKRLNTFEKKTMPVVEHYRDKGILHVIDSDVGDAEQVYRQTRQVFEKTLSRKPQ</sequence>
<dbReference type="OrthoDB" id="442176at2759"/>
<dbReference type="GO" id="GO:0006139">
    <property type="term" value="P:nucleobase-containing compound metabolic process"/>
    <property type="evidence" value="ECO:0007669"/>
    <property type="project" value="InterPro"/>
</dbReference>
<keyword evidence="2" id="KW-0547">Nucleotide-binding</keyword>
<comment type="similarity">
    <text evidence="4">Belongs to the adenylate kinase family.</text>
</comment>
<dbReference type="Pfam" id="PF00406">
    <property type="entry name" value="ADK"/>
    <property type="match status" value="1"/>
</dbReference>
<evidence type="ECO:0000313" key="5">
    <source>
        <dbReference type="EMBL" id="PXF45842.1"/>
    </source>
</evidence>
<dbReference type="CDD" id="cd01428">
    <property type="entry name" value="ADK"/>
    <property type="match status" value="1"/>
</dbReference>
<dbReference type="PANTHER" id="PTHR23359">
    <property type="entry name" value="NUCLEOTIDE KINASE"/>
    <property type="match status" value="1"/>
</dbReference>
<keyword evidence="6" id="KW-1185">Reference proteome</keyword>
<dbReference type="Gene3D" id="3.40.50.300">
    <property type="entry name" value="P-loop containing nucleotide triphosphate hydrolases"/>
    <property type="match status" value="1"/>
</dbReference>
<dbReference type="AlphaFoldDB" id="A0A2V3IUP6"/>
<dbReference type="HAMAP" id="MF_00235">
    <property type="entry name" value="Adenylate_kinase_Adk"/>
    <property type="match status" value="1"/>
</dbReference>
<evidence type="ECO:0000256" key="4">
    <source>
        <dbReference type="RuleBase" id="RU003330"/>
    </source>
</evidence>
<dbReference type="InterPro" id="IPR033690">
    <property type="entry name" value="Adenylat_kinase_CS"/>
</dbReference>
<evidence type="ECO:0000256" key="1">
    <source>
        <dbReference type="ARBA" id="ARBA00022679"/>
    </source>
</evidence>
<dbReference type="InterPro" id="IPR000850">
    <property type="entry name" value="Adenylat/UMP-CMP_kin"/>
</dbReference>
<protein>
    <submittedName>
        <fullName evidence="5">UMP-CMP kinase</fullName>
    </submittedName>
</protein>
<keyword evidence="3 4" id="KW-0418">Kinase</keyword>
<dbReference type="SUPFAM" id="SSF52540">
    <property type="entry name" value="P-loop containing nucleoside triphosphate hydrolases"/>
    <property type="match status" value="1"/>
</dbReference>
<dbReference type="PRINTS" id="PR00094">
    <property type="entry name" value="ADENYLTKNASE"/>
</dbReference>
<organism evidence="5 6">
    <name type="scientific">Gracilariopsis chorda</name>
    <dbReference type="NCBI Taxonomy" id="448386"/>
    <lineage>
        <taxon>Eukaryota</taxon>
        <taxon>Rhodophyta</taxon>
        <taxon>Florideophyceae</taxon>
        <taxon>Rhodymeniophycidae</taxon>
        <taxon>Gracilariales</taxon>
        <taxon>Gracilariaceae</taxon>
        <taxon>Gracilariopsis</taxon>
    </lineage>
</organism>
<name>A0A2V3IUP6_9FLOR</name>
<proteinExistence type="inferred from homology"/>
<accession>A0A2V3IUP6</accession>